<evidence type="ECO:0000313" key="12">
    <source>
        <dbReference type="EMBL" id="PAA64362.1"/>
    </source>
</evidence>
<sequence length="381" mass="41931">TLIFLKRSQTMIEELSFGPVPITCHSFNKDCSQLALSLNSNTVDIYKKSGQKWEKLQSLEEHSERVTSIDWAANTDRIVTASADRNAHVWTRDSTGQFRPTLVLLRIDRAATVVKWSPLENKFAVGSGAKLVSVCHFEPEHNWWVCKQIKKPFKSTVTCLAWHPNNCLLAVGATDFKARIVSAYLKEADEKPAATCWGGNMKFSNVMAEYTNGGSGWIRDVAFNGDGSLMAWVSHDSSVSVANGSTQTLAVLRFAMLPMLTCCWLSDTALVAAGHDCYPVVFRYEAGSASLSIAGQLNMSADQSGGSTKMTAKTMFGNMDRMATEDSVEKLTTVHQNSINQLAVIVSDASRVRRFSTVGVDGRLVVWDTDTIEQKVANLRI</sequence>
<dbReference type="GO" id="GO:0051015">
    <property type="term" value="F:actin filament binding"/>
    <property type="evidence" value="ECO:0007669"/>
    <property type="project" value="TreeGrafter"/>
</dbReference>
<evidence type="ECO:0000256" key="7">
    <source>
        <dbReference type="ARBA" id="ARBA00023212"/>
    </source>
</evidence>
<dbReference type="PANTHER" id="PTHR10709">
    <property type="entry name" value="ACTIN-RELATED PROTEIN 2/3 COMPLEX SUBUNIT 1"/>
    <property type="match status" value="1"/>
</dbReference>
<comment type="similarity">
    <text evidence="2">Belongs to the WD repeat ARPC1 family.</text>
</comment>
<name>A0A267EUE1_9PLAT</name>
<evidence type="ECO:0000256" key="8">
    <source>
        <dbReference type="ARBA" id="ARBA00041244"/>
    </source>
</evidence>
<evidence type="ECO:0000256" key="1">
    <source>
        <dbReference type="ARBA" id="ARBA00004245"/>
    </source>
</evidence>
<dbReference type="PANTHER" id="PTHR10709:SF2">
    <property type="entry name" value="ACTIN-RELATED PROTEIN 2_3 COMPLEX SUBUNIT"/>
    <property type="match status" value="1"/>
</dbReference>
<keyword evidence="13" id="KW-1185">Reference proteome</keyword>
<evidence type="ECO:0000259" key="11">
    <source>
        <dbReference type="Pfam" id="PF12894"/>
    </source>
</evidence>
<evidence type="ECO:0000256" key="4">
    <source>
        <dbReference type="ARBA" id="ARBA00022574"/>
    </source>
</evidence>
<organism evidence="12 13">
    <name type="scientific">Macrostomum lignano</name>
    <dbReference type="NCBI Taxonomy" id="282301"/>
    <lineage>
        <taxon>Eukaryota</taxon>
        <taxon>Metazoa</taxon>
        <taxon>Spiralia</taxon>
        <taxon>Lophotrochozoa</taxon>
        <taxon>Platyhelminthes</taxon>
        <taxon>Rhabditophora</taxon>
        <taxon>Macrostomorpha</taxon>
        <taxon>Macrostomida</taxon>
        <taxon>Macrostomidae</taxon>
        <taxon>Macrostomum</taxon>
    </lineage>
</organism>
<keyword evidence="7" id="KW-0206">Cytoskeleton</keyword>
<keyword evidence="5" id="KW-0677">Repeat</keyword>
<dbReference type="STRING" id="282301.A0A267EUE1"/>
<dbReference type="Gene3D" id="2.130.10.10">
    <property type="entry name" value="YVTN repeat-like/Quinoprotein amine dehydrogenase"/>
    <property type="match status" value="1"/>
</dbReference>
<dbReference type="SMART" id="SM00320">
    <property type="entry name" value="WD40"/>
    <property type="match status" value="6"/>
</dbReference>
<dbReference type="AlphaFoldDB" id="A0A267EUE1"/>
<dbReference type="PIRSF" id="PIRSF038093">
    <property type="entry name" value="ARP2/3_su1"/>
    <property type="match status" value="1"/>
</dbReference>
<protein>
    <recommendedName>
        <fullName evidence="8">Arp2/3 complex 41 kDa subunit</fullName>
    </recommendedName>
    <alternativeName>
        <fullName evidence="9">p41-ARC</fullName>
    </alternativeName>
</protein>
<dbReference type="SUPFAM" id="SSF50978">
    <property type="entry name" value="WD40 repeat-like"/>
    <property type="match status" value="1"/>
</dbReference>
<evidence type="ECO:0000256" key="6">
    <source>
        <dbReference type="ARBA" id="ARBA00023203"/>
    </source>
</evidence>
<dbReference type="GO" id="GO:0034314">
    <property type="term" value="P:Arp2/3 complex-mediated actin nucleation"/>
    <property type="evidence" value="ECO:0007669"/>
    <property type="project" value="InterPro"/>
</dbReference>
<evidence type="ECO:0000256" key="10">
    <source>
        <dbReference type="PROSITE-ProRule" id="PRU00221"/>
    </source>
</evidence>
<evidence type="ECO:0000313" key="13">
    <source>
        <dbReference type="Proteomes" id="UP000215902"/>
    </source>
</evidence>
<evidence type="ECO:0000256" key="3">
    <source>
        <dbReference type="ARBA" id="ARBA00022490"/>
    </source>
</evidence>
<dbReference type="InterPro" id="IPR036322">
    <property type="entry name" value="WD40_repeat_dom_sf"/>
</dbReference>
<dbReference type="Proteomes" id="UP000215902">
    <property type="component" value="Unassembled WGS sequence"/>
</dbReference>
<dbReference type="PROSITE" id="PS50294">
    <property type="entry name" value="WD_REPEATS_REGION"/>
    <property type="match status" value="1"/>
</dbReference>
<dbReference type="OrthoDB" id="406844at2759"/>
<dbReference type="Pfam" id="PF00400">
    <property type="entry name" value="WD40"/>
    <property type="match status" value="1"/>
</dbReference>
<proteinExistence type="inferred from homology"/>
<gene>
    <name evidence="12" type="ORF">BOX15_Mlig032797g2</name>
</gene>
<comment type="subcellular location">
    <subcellularLocation>
        <location evidence="1">Cytoplasm</location>
        <location evidence="1">Cytoskeleton</location>
    </subcellularLocation>
</comment>
<evidence type="ECO:0000256" key="9">
    <source>
        <dbReference type="ARBA" id="ARBA00041789"/>
    </source>
</evidence>
<dbReference type="PROSITE" id="PS50082">
    <property type="entry name" value="WD_REPEATS_2"/>
    <property type="match status" value="1"/>
</dbReference>
<feature type="domain" description="Anaphase-promoting complex subunit 4-like WD40" evidence="11">
    <location>
        <begin position="115"/>
        <end position="187"/>
    </location>
</feature>
<reference evidence="12 13" key="1">
    <citation type="submission" date="2017-06" db="EMBL/GenBank/DDBJ databases">
        <title>A platform for efficient transgenesis in Macrostomum lignano, a flatworm model organism for stem cell research.</title>
        <authorList>
            <person name="Berezikov E."/>
        </authorList>
    </citation>
    <scope>NUCLEOTIDE SEQUENCE [LARGE SCALE GENOMIC DNA]</scope>
    <source>
        <strain evidence="12">DV1</strain>
        <tissue evidence="12">Whole organism</tissue>
    </source>
</reference>
<keyword evidence="6" id="KW-0009">Actin-binding</keyword>
<keyword evidence="3" id="KW-0963">Cytoplasm</keyword>
<accession>A0A267EUE1</accession>
<dbReference type="Pfam" id="PF12894">
    <property type="entry name" value="ANAPC4_WD40"/>
    <property type="match status" value="1"/>
</dbReference>
<dbReference type="GO" id="GO:0005885">
    <property type="term" value="C:Arp2/3 protein complex"/>
    <property type="evidence" value="ECO:0007669"/>
    <property type="project" value="InterPro"/>
</dbReference>
<comment type="caution">
    <text evidence="12">The sequence shown here is derived from an EMBL/GenBank/DDBJ whole genome shotgun (WGS) entry which is preliminary data.</text>
</comment>
<keyword evidence="4 10" id="KW-0853">WD repeat</keyword>
<evidence type="ECO:0000256" key="2">
    <source>
        <dbReference type="ARBA" id="ARBA00006260"/>
    </source>
</evidence>
<feature type="non-terminal residue" evidence="12">
    <location>
        <position position="1"/>
    </location>
</feature>
<dbReference type="InterPro" id="IPR015943">
    <property type="entry name" value="WD40/YVTN_repeat-like_dom_sf"/>
</dbReference>
<dbReference type="InterPro" id="IPR001680">
    <property type="entry name" value="WD40_rpt"/>
</dbReference>
<dbReference type="InterPro" id="IPR024977">
    <property type="entry name" value="Apc4-like_WD40_dom"/>
</dbReference>
<dbReference type="EMBL" id="NIVC01001758">
    <property type="protein sequence ID" value="PAA64362.1"/>
    <property type="molecule type" value="Genomic_DNA"/>
</dbReference>
<dbReference type="InterPro" id="IPR017383">
    <property type="entry name" value="ARPC1"/>
</dbReference>
<evidence type="ECO:0000256" key="5">
    <source>
        <dbReference type="ARBA" id="ARBA00022737"/>
    </source>
</evidence>
<feature type="repeat" description="WD" evidence="10">
    <location>
        <begin position="59"/>
        <end position="90"/>
    </location>
</feature>